<dbReference type="Gene3D" id="3.40.50.12780">
    <property type="entry name" value="N-terminal domain of ligase-like"/>
    <property type="match status" value="1"/>
</dbReference>
<dbReference type="SUPFAM" id="SSF56801">
    <property type="entry name" value="Acetyl-CoA synthetase-like"/>
    <property type="match status" value="1"/>
</dbReference>
<feature type="compositionally biased region" description="Polar residues" evidence="5">
    <location>
        <begin position="10"/>
        <end position="25"/>
    </location>
</feature>
<evidence type="ECO:0000256" key="4">
    <source>
        <dbReference type="ARBA" id="ARBA00022840"/>
    </source>
</evidence>
<dbReference type="GO" id="GO:0005524">
    <property type="term" value="F:ATP binding"/>
    <property type="evidence" value="ECO:0007669"/>
    <property type="project" value="UniProtKB-KW"/>
</dbReference>
<dbReference type="EMBL" id="QWDD01000004">
    <property type="protein sequence ID" value="RNJ47999.1"/>
    <property type="molecule type" value="Genomic_DNA"/>
</dbReference>
<evidence type="ECO:0000313" key="7">
    <source>
        <dbReference type="EMBL" id="RNJ47999.1"/>
    </source>
</evidence>
<dbReference type="GO" id="GO:0006633">
    <property type="term" value="P:fatty acid biosynthetic process"/>
    <property type="evidence" value="ECO:0007669"/>
    <property type="project" value="TreeGrafter"/>
</dbReference>
<comment type="caution">
    <text evidence="7">The sequence shown here is derived from an EMBL/GenBank/DDBJ whole genome shotgun (WGS) entry which is preliminary data.</text>
</comment>
<dbReference type="GO" id="GO:0004321">
    <property type="term" value="F:fatty-acyl-CoA synthase activity"/>
    <property type="evidence" value="ECO:0007669"/>
    <property type="project" value="TreeGrafter"/>
</dbReference>
<dbReference type="OrthoDB" id="9803968at2"/>
<feature type="region of interest" description="Disordered" evidence="5">
    <location>
        <begin position="1"/>
        <end position="25"/>
    </location>
</feature>
<accession>A0A3M9XIR3</accession>
<name>A0A3M9XIR3_9HYPH</name>
<dbReference type="Proteomes" id="UP000268623">
    <property type="component" value="Unassembled WGS sequence"/>
</dbReference>
<protein>
    <recommendedName>
        <fullName evidence="6">AMP-dependent synthetase/ligase domain-containing protein</fullName>
    </recommendedName>
</protein>
<feature type="domain" description="AMP-dependent synthetase/ligase" evidence="6">
    <location>
        <begin position="60"/>
        <end position="260"/>
    </location>
</feature>
<gene>
    <name evidence="7" type="ORF">D1O30_21250</name>
</gene>
<dbReference type="GO" id="GO:0006637">
    <property type="term" value="P:acyl-CoA metabolic process"/>
    <property type="evidence" value="ECO:0007669"/>
    <property type="project" value="TreeGrafter"/>
</dbReference>
<evidence type="ECO:0000256" key="1">
    <source>
        <dbReference type="ARBA" id="ARBA00006432"/>
    </source>
</evidence>
<comment type="similarity">
    <text evidence="1">Belongs to the ATP-dependent AMP-binding enzyme family.</text>
</comment>
<dbReference type="InterPro" id="IPR020845">
    <property type="entry name" value="AMP-binding_CS"/>
</dbReference>
<keyword evidence="8" id="KW-1185">Reference proteome</keyword>
<keyword evidence="2" id="KW-0436">Ligase</keyword>
<keyword evidence="3" id="KW-0547">Nucleotide-binding</keyword>
<evidence type="ECO:0000256" key="5">
    <source>
        <dbReference type="SAM" id="MobiDB-lite"/>
    </source>
</evidence>
<dbReference type="InterPro" id="IPR042099">
    <property type="entry name" value="ANL_N_sf"/>
</dbReference>
<dbReference type="AlphaFoldDB" id="A0A3M9XIR3"/>
<evidence type="ECO:0000256" key="2">
    <source>
        <dbReference type="ARBA" id="ARBA00022598"/>
    </source>
</evidence>
<reference evidence="7 8" key="1">
    <citation type="submission" date="2018-08" db="EMBL/GenBank/DDBJ databases">
        <title>Genome sequence of Methylocystis hirsuta CSC1, a methanotroph able to accumulate PHAs.</title>
        <authorList>
            <person name="Bordel S."/>
            <person name="Rodriguez E."/>
            <person name="Gancedo J."/>
            <person name="Munoz R."/>
        </authorList>
    </citation>
    <scope>NUCLEOTIDE SEQUENCE [LARGE SCALE GENOMIC DNA]</scope>
    <source>
        <strain evidence="7 8">CSC1</strain>
    </source>
</reference>
<evidence type="ECO:0000313" key="8">
    <source>
        <dbReference type="Proteomes" id="UP000268623"/>
    </source>
</evidence>
<dbReference type="Pfam" id="PF00501">
    <property type="entry name" value="AMP-binding"/>
    <property type="match status" value="1"/>
</dbReference>
<sequence>MKIPRRIDGPNSQIRSSPIHQRTSASTASRRCLDICAIMRLASRTAFAGVPPPRLPGPPGERRDYSYRELVLATNRLANALQSMGVKSGDNVFVLLGRAPELYVAVLGALKMKCVVTPLFSAFGPEPIATRMEIGDARVLVTTETLYPRKVEALRGRLPRLEHVILVDADQDGEGTRSWRKLMQAASDAFEIPPTDPQETALLHFTSGTTGRPKGVVHVHEAVVTHYATGLYALDLHEDDRFWCTADPGWVTGTSYGVFATKEDR</sequence>
<dbReference type="InterPro" id="IPR051087">
    <property type="entry name" value="Mitochondrial_ACSM"/>
</dbReference>
<evidence type="ECO:0000256" key="3">
    <source>
        <dbReference type="ARBA" id="ARBA00022741"/>
    </source>
</evidence>
<evidence type="ECO:0000259" key="6">
    <source>
        <dbReference type="Pfam" id="PF00501"/>
    </source>
</evidence>
<dbReference type="GO" id="GO:0015645">
    <property type="term" value="F:fatty acid ligase activity"/>
    <property type="evidence" value="ECO:0007669"/>
    <property type="project" value="TreeGrafter"/>
</dbReference>
<dbReference type="PANTHER" id="PTHR43605">
    <property type="entry name" value="ACYL-COENZYME A SYNTHETASE"/>
    <property type="match status" value="1"/>
</dbReference>
<dbReference type="InterPro" id="IPR000873">
    <property type="entry name" value="AMP-dep_synth/lig_dom"/>
</dbReference>
<dbReference type="PROSITE" id="PS00455">
    <property type="entry name" value="AMP_BINDING"/>
    <property type="match status" value="1"/>
</dbReference>
<organism evidence="7 8">
    <name type="scientific">Methylocystis hirsuta</name>
    <dbReference type="NCBI Taxonomy" id="369798"/>
    <lineage>
        <taxon>Bacteria</taxon>
        <taxon>Pseudomonadati</taxon>
        <taxon>Pseudomonadota</taxon>
        <taxon>Alphaproteobacteria</taxon>
        <taxon>Hyphomicrobiales</taxon>
        <taxon>Methylocystaceae</taxon>
        <taxon>Methylocystis</taxon>
    </lineage>
</organism>
<proteinExistence type="inferred from homology"/>
<keyword evidence="4" id="KW-0067">ATP-binding</keyword>
<dbReference type="PANTHER" id="PTHR43605:SF10">
    <property type="entry name" value="ACYL-COA SYNTHETASE MEDIUM CHAIN FAMILY MEMBER 3"/>
    <property type="match status" value="1"/>
</dbReference>